<dbReference type="SMART" id="SM00672">
    <property type="entry name" value="CAP10"/>
    <property type="match status" value="1"/>
</dbReference>
<organism evidence="2 3">
    <name type="scientific">Glutinoglossum americanum</name>
    <dbReference type="NCBI Taxonomy" id="1670608"/>
    <lineage>
        <taxon>Eukaryota</taxon>
        <taxon>Fungi</taxon>
        <taxon>Dikarya</taxon>
        <taxon>Ascomycota</taxon>
        <taxon>Pezizomycotina</taxon>
        <taxon>Geoglossomycetes</taxon>
        <taxon>Geoglossales</taxon>
        <taxon>Geoglossaceae</taxon>
        <taxon>Glutinoglossum</taxon>
    </lineage>
</organism>
<dbReference type="InterPro" id="IPR006598">
    <property type="entry name" value="CAP10"/>
</dbReference>
<dbReference type="Proteomes" id="UP000698800">
    <property type="component" value="Unassembled WGS sequence"/>
</dbReference>
<dbReference type="Pfam" id="PF05686">
    <property type="entry name" value="Glyco_transf_90"/>
    <property type="match status" value="1"/>
</dbReference>
<dbReference type="PANTHER" id="PTHR12203">
    <property type="entry name" value="KDEL LYS-ASP-GLU-LEU CONTAINING - RELATED"/>
    <property type="match status" value="1"/>
</dbReference>
<feature type="domain" description="Glycosyl transferase CAP10" evidence="1">
    <location>
        <begin position="512"/>
        <end position="801"/>
    </location>
</feature>
<comment type="caution">
    <text evidence="2">The sequence shown here is derived from an EMBL/GenBank/DDBJ whole genome shotgun (WGS) entry which is preliminary data.</text>
</comment>
<name>A0A9P8KXH9_9PEZI</name>
<dbReference type="AlphaFoldDB" id="A0A9P8KXH9"/>
<dbReference type="PANTHER" id="PTHR12203:SF61">
    <property type="entry name" value="CAPSULE PROTEIN"/>
    <property type="match status" value="1"/>
</dbReference>
<proteinExistence type="predicted"/>
<sequence length="806" mass="90077">MSPNADGFTLTLCTAGALILSIPLGSNIEGDTEIWSELSCWAALLLGLAVFSKSPISQQLDLYGSKHGSTIVASSIAAACLCQSLADVRWVLPLLTPALLALRHYANIGLPAYESSSGQSQNGAFLVAVPIAVVSAMSLIPSSVSVWNFAIGGCFFLSQLLFYTRVIKIWDNKGTLPTPRVTPAVVEPVAYRVFPLLFTIVLANASVSPHGVPFAQDVIYIGMLKLARWTLVFIAVQQAPWDIATTISTFGTSSSEAAASLILAVGRVASGFAALFQTMSFIRKSARGRTYLFILVICPLLLVTRNISGVQKIWPGGIGEDIVTAHPIELLVEQQRSKYSAMLERQSLSLEAAVAEYSRRYKRNPPPGFDRWYEYARAEKSIIIDDYDIITELLEPLWSVSPSQIRSNIAKSFETSDNRVMGMSIRNHKISQTYHENWLLSQIGDLISPFMNDLPDMDVVFNAVDEPRVLLSDPNLSEPFESFTSLAEKPSWDAVTKPCHGGFSKRDLPFKQVLPFIQDISESKDICSHPEYQNMHALFISPSTLLYTTQPVPIFSPASMSSFADILFPSPFYARSEGEYSEEIDMSWESKENKLYWAGQSTGGHSKDSSWHYHQRQRFVTLANNLENGTATYLNETSPGVWRSYNDSLGAFSYLYDVSLTGIIQCTESICKDETDYFHPSDRKPFELIYNSRFLFDLDGNSFSGRYYTLLRSKGTVLKLTLFREWHDERLFPWVHYVPISVDMQELPETMRYLALTLQGQKTSKQIGESGAEWMKLALRNADAQVFLYRLLLEYGRVTSDARDTL</sequence>
<accession>A0A9P8KXH9</accession>
<protein>
    <recommendedName>
        <fullName evidence="1">Glycosyl transferase CAP10 domain-containing protein</fullName>
    </recommendedName>
</protein>
<evidence type="ECO:0000259" key="1">
    <source>
        <dbReference type="SMART" id="SM00672"/>
    </source>
</evidence>
<dbReference type="EMBL" id="JAGHQL010000184">
    <property type="protein sequence ID" value="KAH0536727.1"/>
    <property type="molecule type" value="Genomic_DNA"/>
</dbReference>
<evidence type="ECO:0000313" key="2">
    <source>
        <dbReference type="EMBL" id="KAH0536727.1"/>
    </source>
</evidence>
<reference evidence="2" key="1">
    <citation type="submission" date="2021-03" db="EMBL/GenBank/DDBJ databases">
        <title>Comparative genomics and phylogenomic investigation of the class Geoglossomycetes provide insights into ecological specialization and systematics.</title>
        <authorList>
            <person name="Melie T."/>
            <person name="Pirro S."/>
            <person name="Miller A.N."/>
            <person name="Quandt A."/>
        </authorList>
    </citation>
    <scope>NUCLEOTIDE SEQUENCE</scope>
    <source>
        <strain evidence="2">GBOQ0MN5Z8</strain>
    </source>
</reference>
<keyword evidence="3" id="KW-1185">Reference proteome</keyword>
<dbReference type="OrthoDB" id="541052at2759"/>
<evidence type="ECO:0000313" key="3">
    <source>
        <dbReference type="Proteomes" id="UP000698800"/>
    </source>
</evidence>
<gene>
    <name evidence="2" type="ORF">FGG08_006435</name>
</gene>
<dbReference type="InterPro" id="IPR051091">
    <property type="entry name" value="O-Glucosyltr/Glycosyltrsf_90"/>
</dbReference>